<keyword evidence="1" id="KW-0808">Transferase</keyword>
<dbReference type="PANTHER" id="PTHR43072">
    <property type="entry name" value="N-ACETYLTRANSFERASE"/>
    <property type="match status" value="1"/>
</dbReference>
<dbReference type="RefSeq" id="WP_191073716.1">
    <property type="nucleotide sequence ID" value="NZ_JACTAG010000001.1"/>
</dbReference>
<keyword evidence="2" id="KW-0012">Acyltransferase</keyword>
<dbReference type="InterPro" id="IPR016181">
    <property type="entry name" value="Acyl_CoA_acyltransferase"/>
</dbReference>
<dbReference type="PANTHER" id="PTHR43072:SF23">
    <property type="entry name" value="UPF0039 PROTEIN C11D3.02C"/>
    <property type="match status" value="1"/>
</dbReference>
<comment type="caution">
    <text evidence="4">The sequence shown here is derived from an EMBL/GenBank/DDBJ whole genome shotgun (WGS) entry which is preliminary data.</text>
</comment>
<protein>
    <submittedName>
        <fullName evidence="4">N-acetyltransferase family protein</fullName>
    </submittedName>
</protein>
<proteinExistence type="predicted"/>
<organism evidence="4 5">
    <name type="scientific">Sulfitobacter aestuariivivens</name>
    <dbReference type="NCBI Taxonomy" id="2766981"/>
    <lineage>
        <taxon>Bacteria</taxon>
        <taxon>Pseudomonadati</taxon>
        <taxon>Pseudomonadota</taxon>
        <taxon>Alphaproteobacteria</taxon>
        <taxon>Rhodobacterales</taxon>
        <taxon>Roseobacteraceae</taxon>
        <taxon>Sulfitobacter</taxon>
    </lineage>
</organism>
<dbReference type="AlphaFoldDB" id="A0A927D0A9"/>
<dbReference type="Pfam" id="PF00583">
    <property type="entry name" value="Acetyltransf_1"/>
    <property type="match status" value="1"/>
</dbReference>
<keyword evidence="5" id="KW-1185">Reference proteome</keyword>
<evidence type="ECO:0000313" key="4">
    <source>
        <dbReference type="EMBL" id="MBD3662703.1"/>
    </source>
</evidence>
<dbReference type="SUPFAM" id="SSF55729">
    <property type="entry name" value="Acyl-CoA N-acyltransferases (Nat)"/>
    <property type="match status" value="1"/>
</dbReference>
<sequence>MTIRPAVTGDAACICSLWNAMIRDTLATFTTEQKTPEEIADLIAQRHDAFWVVGADKITGFVTYGAFRSGPGYLATVEHTIILSPKAQGQGTGRALMERAQITATAQGKHIMVAGISSANPDAVAFHEKIGFTQTARMPEVGRKAGQWLDLILMQKTLATR</sequence>
<evidence type="ECO:0000256" key="2">
    <source>
        <dbReference type="ARBA" id="ARBA00023315"/>
    </source>
</evidence>
<dbReference type="PROSITE" id="PS51186">
    <property type="entry name" value="GNAT"/>
    <property type="match status" value="1"/>
</dbReference>
<name>A0A927D0A9_9RHOB</name>
<dbReference type="GO" id="GO:0016747">
    <property type="term" value="F:acyltransferase activity, transferring groups other than amino-acyl groups"/>
    <property type="evidence" value="ECO:0007669"/>
    <property type="project" value="InterPro"/>
</dbReference>
<evidence type="ECO:0000259" key="3">
    <source>
        <dbReference type="PROSITE" id="PS51186"/>
    </source>
</evidence>
<gene>
    <name evidence="4" type="ORF">H9Q16_02095</name>
</gene>
<evidence type="ECO:0000313" key="5">
    <source>
        <dbReference type="Proteomes" id="UP000635142"/>
    </source>
</evidence>
<dbReference type="Gene3D" id="3.40.630.30">
    <property type="match status" value="1"/>
</dbReference>
<accession>A0A927D0A9</accession>
<evidence type="ECO:0000256" key="1">
    <source>
        <dbReference type="ARBA" id="ARBA00022679"/>
    </source>
</evidence>
<dbReference type="EMBL" id="JACTAG010000001">
    <property type="protein sequence ID" value="MBD3662703.1"/>
    <property type="molecule type" value="Genomic_DNA"/>
</dbReference>
<reference evidence="4" key="1">
    <citation type="submission" date="2020-08" db="EMBL/GenBank/DDBJ databases">
        <title>Sulfitobacter aestuariivivens sp. nov., isolated from a tidal flat.</title>
        <authorList>
            <person name="Park S."/>
            <person name="Yoon J.-H."/>
        </authorList>
    </citation>
    <scope>NUCLEOTIDE SEQUENCE</scope>
    <source>
        <strain evidence="4">TSTF-M16</strain>
    </source>
</reference>
<feature type="domain" description="N-acetyltransferase" evidence="3">
    <location>
        <begin position="1"/>
        <end position="159"/>
    </location>
</feature>
<dbReference type="CDD" id="cd04301">
    <property type="entry name" value="NAT_SF"/>
    <property type="match status" value="1"/>
</dbReference>
<dbReference type="InterPro" id="IPR000182">
    <property type="entry name" value="GNAT_dom"/>
</dbReference>
<dbReference type="Proteomes" id="UP000635142">
    <property type="component" value="Unassembled WGS sequence"/>
</dbReference>